<sequence length="47" mass="5257">MKHCHGALHKLGYHLCCWLYNPQLTHSNCFAITDSESTIHDLEGSSG</sequence>
<evidence type="ECO:0000313" key="1">
    <source>
        <dbReference type="EMBL" id="JAD50800.1"/>
    </source>
</evidence>
<protein>
    <submittedName>
        <fullName evidence="1">Uncharacterized protein</fullName>
    </submittedName>
</protein>
<organism evidence="1">
    <name type="scientific">Arundo donax</name>
    <name type="common">Giant reed</name>
    <name type="synonym">Donax arundinaceus</name>
    <dbReference type="NCBI Taxonomy" id="35708"/>
    <lineage>
        <taxon>Eukaryota</taxon>
        <taxon>Viridiplantae</taxon>
        <taxon>Streptophyta</taxon>
        <taxon>Embryophyta</taxon>
        <taxon>Tracheophyta</taxon>
        <taxon>Spermatophyta</taxon>
        <taxon>Magnoliopsida</taxon>
        <taxon>Liliopsida</taxon>
        <taxon>Poales</taxon>
        <taxon>Poaceae</taxon>
        <taxon>PACMAD clade</taxon>
        <taxon>Arundinoideae</taxon>
        <taxon>Arundineae</taxon>
        <taxon>Arundo</taxon>
    </lineage>
</organism>
<dbReference type="EMBL" id="GBRH01247095">
    <property type="protein sequence ID" value="JAD50800.1"/>
    <property type="molecule type" value="Transcribed_RNA"/>
</dbReference>
<reference evidence="1" key="2">
    <citation type="journal article" date="2015" name="Data Brief">
        <title>Shoot transcriptome of the giant reed, Arundo donax.</title>
        <authorList>
            <person name="Barrero R.A."/>
            <person name="Guerrero F.D."/>
            <person name="Moolhuijzen P."/>
            <person name="Goolsby J.A."/>
            <person name="Tidwell J."/>
            <person name="Bellgard S.E."/>
            <person name="Bellgard M.I."/>
        </authorList>
    </citation>
    <scope>NUCLEOTIDE SEQUENCE</scope>
    <source>
        <tissue evidence="1">Shoot tissue taken approximately 20 cm above the soil surface</tissue>
    </source>
</reference>
<name>A0A0A9APE3_ARUDO</name>
<reference evidence="1" key="1">
    <citation type="submission" date="2014-09" db="EMBL/GenBank/DDBJ databases">
        <authorList>
            <person name="Magalhaes I.L.F."/>
            <person name="Oliveira U."/>
            <person name="Santos F.R."/>
            <person name="Vidigal T.H.D.A."/>
            <person name="Brescovit A.D."/>
            <person name="Santos A.J."/>
        </authorList>
    </citation>
    <scope>NUCLEOTIDE SEQUENCE</scope>
    <source>
        <tissue evidence="1">Shoot tissue taken approximately 20 cm above the soil surface</tissue>
    </source>
</reference>
<accession>A0A0A9APE3</accession>
<dbReference type="AlphaFoldDB" id="A0A0A9APE3"/>
<proteinExistence type="predicted"/>